<organism evidence="2 3">
    <name type="scientific">Candidatus Litorirhabdus singularis</name>
    <dbReference type="NCBI Taxonomy" id="2518993"/>
    <lineage>
        <taxon>Bacteria</taxon>
        <taxon>Pseudomonadati</taxon>
        <taxon>Pseudomonadota</taxon>
        <taxon>Gammaproteobacteria</taxon>
        <taxon>Cellvibrionales</taxon>
        <taxon>Halieaceae</taxon>
        <taxon>Candidatus Litorirhabdus</taxon>
    </lineage>
</organism>
<evidence type="ECO:0000313" key="3">
    <source>
        <dbReference type="Proteomes" id="UP001143362"/>
    </source>
</evidence>
<name>A0ABT3TM79_9GAMM</name>
<evidence type="ECO:0000313" key="2">
    <source>
        <dbReference type="EMBL" id="MCX2982816.1"/>
    </source>
</evidence>
<evidence type="ECO:0008006" key="4">
    <source>
        <dbReference type="Google" id="ProtNLM"/>
    </source>
</evidence>
<proteinExistence type="predicted"/>
<protein>
    <recommendedName>
        <fullName evidence="4">DUF4349 domain-containing protein</fullName>
    </recommendedName>
</protein>
<dbReference type="EMBL" id="SHNN01000004">
    <property type="protein sequence ID" value="MCX2982816.1"/>
    <property type="molecule type" value="Genomic_DNA"/>
</dbReference>
<feature type="transmembrane region" description="Helical" evidence="1">
    <location>
        <begin position="139"/>
        <end position="162"/>
    </location>
</feature>
<keyword evidence="3" id="KW-1185">Reference proteome</keyword>
<comment type="caution">
    <text evidence="2">The sequence shown here is derived from an EMBL/GenBank/DDBJ whole genome shotgun (WGS) entry which is preliminary data.</text>
</comment>
<dbReference type="RefSeq" id="WP_279246842.1">
    <property type="nucleotide sequence ID" value="NZ_SHNN01000004.1"/>
</dbReference>
<feature type="transmembrane region" description="Helical" evidence="1">
    <location>
        <begin position="336"/>
        <end position="359"/>
    </location>
</feature>
<accession>A0ABT3TM79</accession>
<keyword evidence="1" id="KW-1133">Transmembrane helix</keyword>
<dbReference type="Proteomes" id="UP001143362">
    <property type="component" value="Unassembled WGS sequence"/>
</dbReference>
<keyword evidence="1" id="KW-0812">Transmembrane</keyword>
<reference evidence="2" key="1">
    <citation type="submission" date="2019-02" db="EMBL/GenBank/DDBJ databases">
        <authorList>
            <person name="Li S.-H."/>
        </authorList>
    </citation>
    <scope>NUCLEOTIDE SEQUENCE</scope>
    <source>
        <strain evidence="2">IMCC14734</strain>
    </source>
</reference>
<feature type="transmembrane region" description="Helical" evidence="1">
    <location>
        <begin position="104"/>
        <end position="127"/>
    </location>
</feature>
<sequence length="377" mass="41217">MRTGNYMPHPGLTLLVVLAVGVCWLPVVSGLAEAWTTGSIYSVSAIYATSRGINALVSVLQGTTIDFPMVNIALGEVLDPVNDLIERFSGVVTLALGALILQKIMLQVVSATAFNLAVSGLGLLTIAASAMQRPSFTSVLLRLFLLTVFVRLSLSLVFILTASLDSVLLEPTDTASHVQMQDYQNSLRGLNMMVSSKPPLQKDSDRLLDRLSKLSKSKRDYQSQLAQLHLDITFMESTVSVLKSRRSLFGVESAAEQSANAELNELRLQAEEFSSSIGLIDDEAAAVFQQMDKAGLSENPGAWTAADIGKLFAWKELVNAQLESMEDSLSGFVDSAMTLLVSIVLKSILLPLLFFYLLWWGSKAIWRYEHILRTKLP</sequence>
<gene>
    <name evidence="2" type="ORF">EYC98_18290</name>
</gene>
<evidence type="ECO:0000256" key="1">
    <source>
        <dbReference type="SAM" id="Phobius"/>
    </source>
</evidence>
<keyword evidence="1" id="KW-0472">Membrane</keyword>